<organism evidence="1 2">
    <name type="scientific">Mastacembelus armatus</name>
    <name type="common">zig-zag eel</name>
    <dbReference type="NCBI Taxonomy" id="205130"/>
    <lineage>
        <taxon>Eukaryota</taxon>
        <taxon>Metazoa</taxon>
        <taxon>Chordata</taxon>
        <taxon>Craniata</taxon>
        <taxon>Vertebrata</taxon>
        <taxon>Euteleostomi</taxon>
        <taxon>Actinopterygii</taxon>
        <taxon>Neopterygii</taxon>
        <taxon>Teleostei</taxon>
        <taxon>Neoteleostei</taxon>
        <taxon>Acanthomorphata</taxon>
        <taxon>Anabantaria</taxon>
        <taxon>Synbranchiformes</taxon>
        <taxon>Mastacembelidae</taxon>
        <taxon>Mastacembelus</taxon>
    </lineage>
</organism>
<sequence>MTLDLIPQHQLKAEPLAKKEIAKRKLAVCYFTLVMHLEIEQHQHRPYHKGQMSSNSTEWLLHASLYSFFCYVAWVTFGRKDLRDIQDEVGRLLYSDTFNTAVGNRTDGDSELTSTVSNGSLKMGDADPKEIKCSGTFKQRMPQRRLTLNNILNQRSPLMVTLFPTPKERSSYLFLGIQAKRQSSLQAEHCDTEALTEQLNQQLARARFGILGKSWRQFSCDALIPYKEQKINGNAAEDEAHEPGSG</sequence>
<evidence type="ECO:0000313" key="2">
    <source>
        <dbReference type="Proteomes" id="UP000261640"/>
    </source>
</evidence>
<reference evidence="1" key="1">
    <citation type="submission" date="2025-08" db="UniProtKB">
        <authorList>
            <consortium name="Ensembl"/>
        </authorList>
    </citation>
    <scope>IDENTIFICATION</scope>
</reference>
<protein>
    <submittedName>
        <fullName evidence="1">Protein phosphatase 1 regulatory subunit 36</fullName>
    </submittedName>
</protein>
<evidence type="ECO:0000313" key="1">
    <source>
        <dbReference type="Ensembl" id="ENSMAMP00000039075.1"/>
    </source>
</evidence>
<reference evidence="1" key="2">
    <citation type="submission" date="2025-09" db="UniProtKB">
        <authorList>
            <consortium name="Ensembl"/>
        </authorList>
    </citation>
    <scope>IDENTIFICATION</scope>
</reference>
<dbReference type="Pfam" id="PF14895">
    <property type="entry name" value="PPPI_inhib"/>
    <property type="match status" value="1"/>
</dbReference>
<dbReference type="GeneTree" id="ENSGT01000000222212"/>
<dbReference type="Proteomes" id="UP000261640">
    <property type="component" value="Unplaced"/>
</dbReference>
<accession>A0A7N8WQU4</accession>
<dbReference type="Ensembl" id="ENSMAMT00000043218.1">
    <property type="protein sequence ID" value="ENSMAMP00000039075.1"/>
    <property type="gene ID" value="ENSMAMG00000027023.1"/>
</dbReference>
<dbReference type="InterPro" id="IPR026142">
    <property type="entry name" value="Pro_pase_1_reg_su_36"/>
</dbReference>
<name>A0A7N8WQU4_9TELE</name>
<dbReference type="AlphaFoldDB" id="A0A7N8WQU4"/>
<keyword evidence="2" id="KW-1185">Reference proteome</keyword>
<proteinExistence type="predicted"/>
<dbReference type="PANTHER" id="PTHR21055">
    <property type="entry name" value="PROTEIN PHOSPHATASE 1 REGULATORY SUBUNIT 36"/>
    <property type="match status" value="1"/>
</dbReference>
<dbReference type="PANTHER" id="PTHR21055:SF3">
    <property type="entry name" value="PROTEIN PHOSPHATASE 1 REGULATORY SUBUNIT 36"/>
    <property type="match status" value="1"/>
</dbReference>
<dbReference type="GO" id="GO:0019902">
    <property type="term" value="F:phosphatase binding"/>
    <property type="evidence" value="ECO:0007669"/>
    <property type="project" value="InterPro"/>
</dbReference>